<evidence type="ECO:0000313" key="1">
    <source>
        <dbReference type="EMBL" id="EMO06066.1"/>
    </source>
</evidence>
<accession>M6RJY8</accession>
<evidence type="ECO:0000313" key="2">
    <source>
        <dbReference type="Proteomes" id="UP000012092"/>
    </source>
</evidence>
<dbReference type="AlphaFoldDB" id="M6RJY8"/>
<dbReference type="Proteomes" id="UP000012092">
    <property type="component" value="Unassembled WGS sequence"/>
</dbReference>
<gene>
    <name evidence="1" type="ORF">LEP1GSC116_2611</name>
</gene>
<comment type="caution">
    <text evidence="1">The sequence shown here is derived from an EMBL/GenBank/DDBJ whole genome shotgun (WGS) entry which is preliminary data.</text>
</comment>
<proteinExistence type="predicted"/>
<organism evidence="1 2">
    <name type="scientific">Leptospira interrogans serovar Icterohaemorrhagiae str. Verdun HP</name>
    <dbReference type="NCBI Taxonomy" id="1049910"/>
    <lineage>
        <taxon>Bacteria</taxon>
        <taxon>Pseudomonadati</taxon>
        <taxon>Spirochaetota</taxon>
        <taxon>Spirochaetia</taxon>
        <taxon>Leptospirales</taxon>
        <taxon>Leptospiraceae</taxon>
        <taxon>Leptospira</taxon>
    </lineage>
</organism>
<dbReference type="EMBL" id="AHNZ02000331">
    <property type="protein sequence ID" value="EMO06066.1"/>
    <property type="molecule type" value="Genomic_DNA"/>
</dbReference>
<reference evidence="1 2" key="1">
    <citation type="submission" date="2013-01" db="EMBL/GenBank/DDBJ databases">
        <authorList>
            <person name="Harkins D.M."/>
            <person name="Durkin A.S."/>
            <person name="Brinkac L.M."/>
            <person name="Haft D.H."/>
            <person name="Selengut J.D."/>
            <person name="Sanka R."/>
            <person name="DePew J."/>
            <person name="Purushe J."/>
            <person name="Picardeau M."/>
            <person name="Werts C."/>
            <person name="Goarant C."/>
            <person name="Vinetz J.M."/>
            <person name="Sutton G.G."/>
            <person name="Nierman W.C."/>
            <person name="Fouts D.E."/>
        </authorList>
    </citation>
    <scope>NUCLEOTIDE SEQUENCE [LARGE SCALE GENOMIC DNA]</scope>
    <source>
        <strain evidence="1 2">Verdun HP</strain>
    </source>
</reference>
<sequence length="46" mass="5639">MLNSTIEFFNNSNINFLLFQIFEKIELTDLNYFKKKYILKIGYIKK</sequence>
<protein>
    <submittedName>
        <fullName evidence="1">Uncharacterized protein</fullName>
    </submittedName>
</protein>
<name>M6RJY8_LEPIR</name>